<evidence type="ECO:0000313" key="2">
    <source>
        <dbReference type="Proteomes" id="UP000215086"/>
    </source>
</evidence>
<dbReference type="KEGG" id="ttf:THTE_3420"/>
<name>A0A286RJD3_9BACT</name>
<reference evidence="1 2" key="1">
    <citation type="journal article" name="Front. Microbiol.">
        <title>Sugar Metabolism of the First Thermophilic Planctomycete Thermogutta terrifontis: Comparative Genomic and Transcriptomic Approaches.</title>
        <authorList>
            <person name="Elcheninov A.G."/>
            <person name="Menzel P."/>
            <person name="Gudbergsdottir S.R."/>
            <person name="Slesarev A.I."/>
            <person name="Kadnikov V.V."/>
            <person name="Krogh A."/>
            <person name="Bonch-Osmolovskaya E.A."/>
            <person name="Peng X."/>
            <person name="Kublanov I.V."/>
        </authorList>
    </citation>
    <scope>NUCLEOTIDE SEQUENCE [LARGE SCALE GENOMIC DNA]</scope>
    <source>
        <strain evidence="1 2">R1</strain>
    </source>
</reference>
<accession>A0A286RJD3</accession>
<dbReference type="Proteomes" id="UP000215086">
    <property type="component" value="Chromosome"/>
</dbReference>
<organism evidence="1 2">
    <name type="scientific">Thermogutta terrifontis</name>
    <dbReference type="NCBI Taxonomy" id="1331910"/>
    <lineage>
        <taxon>Bacteria</taxon>
        <taxon>Pseudomonadati</taxon>
        <taxon>Planctomycetota</taxon>
        <taxon>Planctomycetia</taxon>
        <taxon>Pirellulales</taxon>
        <taxon>Thermoguttaceae</taxon>
        <taxon>Thermogutta</taxon>
    </lineage>
</organism>
<protein>
    <submittedName>
        <fullName evidence="1">Uncharacterized protein</fullName>
    </submittedName>
</protein>
<sequence>MAEQGDRGPVVFQKHPKALRSPKTSGLFVFAHRSKQINENPQIPKIFYVAF</sequence>
<gene>
    <name evidence="1" type="ORF">THTE_3420</name>
</gene>
<evidence type="ECO:0000313" key="1">
    <source>
        <dbReference type="EMBL" id="ASV76022.1"/>
    </source>
</evidence>
<proteinExistence type="predicted"/>
<dbReference type="AlphaFoldDB" id="A0A286RJD3"/>
<dbReference type="EMBL" id="CP018477">
    <property type="protein sequence ID" value="ASV76022.1"/>
    <property type="molecule type" value="Genomic_DNA"/>
</dbReference>
<keyword evidence="2" id="KW-1185">Reference proteome</keyword>